<dbReference type="SUPFAM" id="SSF56399">
    <property type="entry name" value="ADP-ribosylation"/>
    <property type="match status" value="1"/>
</dbReference>
<evidence type="ECO:0000313" key="1">
    <source>
        <dbReference type="EMBL" id="CAE8617412.1"/>
    </source>
</evidence>
<evidence type="ECO:0008006" key="3">
    <source>
        <dbReference type="Google" id="ProtNLM"/>
    </source>
</evidence>
<evidence type="ECO:0000313" key="2">
    <source>
        <dbReference type="Proteomes" id="UP000654075"/>
    </source>
</evidence>
<feature type="non-terminal residue" evidence="1">
    <location>
        <position position="1"/>
    </location>
</feature>
<gene>
    <name evidence="1" type="ORF">PGLA1383_LOCUS35073</name>
</gene>
<proteinExistence type="predicted"/>
<dbReference type="Proteomes" id="UP000654075">
    <property type="component" value="Unassembled WGS sequence"/>
</dbReference>
<dbReference type="AlphaFoldDB" id="A0A813FU85"/>
<name>A0A813FU85_POLGL</name>
<reference evidence="1" key="1">
    <citation type="submission" date="2021-02" db="EMBL/GenBank/DDBJ databases">
        <authorList>
            <person name="Dougan E. K."/>
            <person name="Rhodes N."/>
            <person name="Thang M."/>
            <person name="Chan C."/>
        </authorList>
    </citation>
    <scope>NUCLEOTIDE SEQUENCE</scope>
</reference>
<organism evidence="1 2">
    <name type="scientific">Polarella glacialis</name>
    <name type="common">Dinoflagellate</name>
    <dbReference type="NCBI Taxonomy" id="89957"/>
    <lineage>
        <taxon>Eukaryota</taxon>
        <taxon>Sar</taxon>
        <taxon>Alveolata</taxon>
        <taxon>Dinophyceae</taxon>
        <taxon>Suessiales</taxon>
        <taxon>Suessiaceae</taxon>
        <taxon>Polarella</taxon>
    </lineage>
</organism>
<keyword evidence="2" id="KW-1185">Reference proteome</keyword>
<dbReference type="EMBL" id="CAJNNV010026155">
    <property type="protein sequence ID" value="CAE8617412.1"/>
    <property type="molecule type" value="Genomic_DNA"/>
</dbReference>
<accession>A0A813FU85</accession>
<comment type="caution">
    <text evidence="1">The sequence shown here is derived from an EMBL/GenBank/DDBJ whole genome shotgun (WGS) entry which is preliminary data.</text>
</comment>
<dbReference type="OrthoDB" id="9514740at2759"/>
<dbReference type="Gene3D" id="3.90.228.10">
    <property type="match status" value="1"/>
</dbReference>
<sequence>DSSQPVAQGLSHRSSNSGREEAGVLCVRPNCHEEAWDLKKGSFCSYSCLEKQAGQQAFCSLASESQLASVVKHLNQKWDTQRGAVPQPRKVYRIYASAIVENRYWKRCRAIGDVKAYGHGANPGNQQRRPHGTGQKCKFSGQPCTDKGCRACSIIREGFDLTHLGEGTGNQGYYGPGHYTTSQWATAKSYGNVLILANVAAGKVEKSKELTSSVVSPEHNSRVVEKTTGVDELVVFNDDQMLPLYLILF</sequence>
<protein>
    <recommendedName>
        <fullName evidence="3">PARP catalytic domain-containing protein</fullName>
    </recommendedName>
</protein>